<reference evidence="2 3" key="2">
    <citation type="journal article" date="2007" name="BMC Biol.">
        <title>A 100%-complete sequence reveals unusually simple genomic features in the hot-spring red alga Cyanidioschyzon merolae.</title>
        <authorList>
            <person name="Nozaki H."/>
            <person name="Takano H."/>
            <person name="Misumi O."/>
            <person name="Terasawa K."/>
            <person name="Matsuzaki M."/>
            <person name="Maruyama S."/>
            <person name="Nishida K."/>
            <person name="Yagisawa F."/>
            <person name="Yoshida Y."/>
            <person name="Fujiwara T."/>
            <person name="Takio S."/>
            <person name="Tamura K."/>
            <person name="Chung S.J."/>
            <person name="Nakamura S."/>
            <person name="Kuroiwa H."/>
            <person name="Tanaka K."/>
            <person name="Sato N."/>
            <person name="Kuroiwa T."/>
        </authorList>
    </citation>
    <scope>NUCLEOTIDE SEQUENCE [LARGE SCALE GENOMIC DNA]</scope>
    <source>
        <strain evidence="2 3">10D</strain>
    </source>
</reference>
<dbReference type="Pfam" id="PF01399">
    <property type="entry name" value="PCI"/>
    <property type="match status" value="1"/>
</dbReference>
<protein>
    <submittedName>
        <fullName evidence="2">Similar to COP9 signalosome subunit Csn2</fullName>
    </submittedName>
</protein>
<dbReference type="InterPro" id="IPR050871">
    <property type="entry name" value="26S_Proteasome/COP9_Components"/>
</dbReference>
<dbReference type="KEGG" id="cme:CYME_CMR159C"/>
<dbReference type="SUPFAM" id="SSF46785">
    <property type="entry name" value="Winged helix' DNA-binding domain"/>
    <property type="match status" value="1"/>
</dbReference>
<dbReference type="HOGENOM" id="CLU_440328_0_0_1"/>
<dbReference type="OrthoDB" id="194139at2759"/>
<gene>
    <name evidence="2" type="ORF">CYME_CMR159C</name>
</gene>
<dbReference type="EMBL" id="AP006500">
    <property type="protein sequence ID" value="BAM82409.1"/>
    <property type="molecule type" value="Genomic_DNA"/>
</dbReference>
<dbReference type="Proteomes" id="UP000007014">
    <property type="component" value="Chromosome 18"/>
</dbReference>
<name>M1VB25_CYAM1</name>
<dbReference type="Gramene" id="CMR159CT">
    <property type="protein sequence ID" value="CMR159CT"/>
    <property type="gene ID" value="CMR159C"/>
</dbReference>
<dbReference type="InterPro" id="IPR000717">
    <property type="entry name" value="PCI_dom"/>
</dbReference>
<evidence type="ECO:0000313" key="2">
    <source>
        <dbReference type="EMBL" id="BAM82409.1"/>
    </source>
</evidence>
<sequence>MGTPAGTPPESSWSQVRSSTPEYAVLLENLYYDGESLQERGDLSGAAALYERLLSLEQPQRESEWGVRALHQLVIISVFERKDYSRAQALHERLLCYFHTAVPRTLVEFVISQLLDSLASETYVPASVLERLLQATIDALDAAGVSLNNRLRFRTVVRLGQLYLDTGALWRLSTLLRRLYRHAGIRLGADPALEPKSASLSGQVSAPRQPGEQLLIGALSGSQLLELFALDMQLQLVLWGKLASVPFQFPQAMEYRLRHTAQDTSPAASIGRRNRDFVATMPPDSSAVPRTVGVALSPPGRPGVPIAADDGFYASRLWRLYQEAMRLKSVLKGVLVSPRTLAIIRTCGGKLYLAQGCVTEAAREFYEAFRHYEEVGAPERFAVLRYLVLANLLSGNTVDLFTAPELQTYGSEPHMRALGDMIHAYEKDDLVLFESSLEKDRAMIEDTFLRPFTETLSSRLWQRAVLRAVHPYRAITLASLAKRLGVTREGDSIAQVEHAVVQLISDGRLIGRIDQTQDVLLVSWRQRTTGLLSTDSPATGTETEFGSSATSGVPAWDDSFVNPTRYSESSYPVSVADYRQIRDTDLDADRVDILLTTWSQRLKRVREQFAQLGADIPRVAS</sequence>
<proteinExistence type="predicted"/>
<dbReference type="RefSeq" id="XP_005538445.1">
    <property type="nucleotide sequence ID" value="XM_005538388.1"/>
</dbReference>
<reference evidence="2 3" key="1">
    <citation type="journal article" date="2004" name="Nature">
        <title>Genome sequence of the ultrasmall unicellular red alga Cyanidioschyzon merolae 10D.</title>
        <authorList>
            <person name="Matsuzaki M."/>
            <person name="Misumi O."/>
            <person name="Shin-i T."/>
            <person name="Maruyama S."/>
            <person name="Takahara M."/>
            <person name="Miyagishima S."/>
            <person name="Mori T."/>
            <person name="Nishida K."/>
            <person name="Yagisawa F."/>
            <person name="Nishida K."/>
            <person name="Yoshida Y."/>
            <person name="Nishimura Y."/>
            <person name="Nakao S."/>
            <person name="Kobayashi T."/>
            <person name="Momoyama Y."/>
            <person name="Higashiyama T."/>
            <person name="Minoda A."/>
            <person name="Sano M."/>
            <person name="Nomoto H."/>
            <person name="Oishi K."/>
            <person name="Hayashi H."/>
            <person name="Ohta F."/>
            <person name="Nishizaka S."/>
            <person name="Haga S."/>
            <person name="Miura S."/>
            <person name="Morishita T."/>
            <person name="Kabeya Y."/>
            <person name="Terasawa K."/>
            <person name="Suzuki Y."/>
            <person name="Ishii Y."/>
            <person name="Asakawa S."/>
            <person name="Takano H."/>
            <person name="Ohta N."/>
            <person name="Kuroiwa H."/>
            <person name="Tanaka K."/>
            <person name="Shimizu N."/>
            <person name="Sugano S."/>
            <person name="Sato N."/>
            <person name="Nozaki H."/>
            <person name="Ogasawara N."/>
            <person name="Kohara Y."/>
            <person name="Kuroiwa T."/>
        </authorList>
    </citation>
    <scope>NUCLEOTIDE SEQUENCE [LARGE SCALE GENOMIC DNA]</scope>
    <source>
        <strain evidence="2 3">10D</strain>
    </source>
</reference>
<accession>M1VB25</accession>
<dbReference type="OMA" id="SEENWKD"/>
<organism evidence="2 3">
    <name type="scientific">Cyanidioschyzon merolae (strain NIES-3377 / 10D)</name>
    <name type="common">Unicellular red alga</name>
    <dbReference type="NCBI Taxonomy" id="280699"/>
    <lineage>
        <taxon>Eukaryota</taxon>
        <taxon>Rhodophyta</taxon>
        <taxon>Bangiophyceae</taxon>
        <taxon>Cyanidiales</taxon>
        <taxon>Cyanidiaceae</taxon>
        <taxon>Cyanidioschyzon</taxon>
    </lineage>
</organism>
<dbReference type="SMART" id="SM00088">
    <property type="entry name" value="PINT"/>
    <property type="match status" value="1"/>
</dbReference>
<dbReference type="eggNOG" id="KOG1464">
    <property type="taxonomic scope" value="Eukaryota"/>
</dbReference>
<evidence type="ECO:0000313" key="3">
    <source>
        <dbReference type="Proteomes" id="UP000007014"/>
    </source>
</evidence>
<dbReference type="STRING" id="280699.M1VB25"/>
<dbReference type="PROSITE" id="PS50250">
    <property type="entry name" value="PCI"/>
    <property type="match status" value="1"/>
</dbReference>
<keyword evidence="3" id="KW-1185">Reference proteome</keyword>
<feature type="domain" description="PCI" evidence="1">
    <location>
        <begin position="357"/>
        <end position="527"/>
    </location>
</feature>
<dbReference type="Gene3D" id="1.25.40.570">
    <property type="match status" value="1"/>
</dbReference>
<dbReference type="AlphaFoldDB" id="M1VB25"/>
<dbReference type="GeneID" id="16996832"/>
<dbReference type="PANTHER" id="PTHR10678">
    <property type="entry name" value="26S PROTEASOME NON-ATPASE REGULATORY SUBUNIT 11/COP9 SIGNALOSOME COMPLEX SUBUNIT 2"/>
    <property type="match status" value="1"/>
</dbReference>
<evidence type="ECO:0000259" key="1">
    <source>
        <dbReference type="PROSITE" id="PS50250"/>
    </source>
</evidence>
<dbReference type="InterPro" id="IPR036390">
    <property type="entry name" value="WH_DNA-bd_sf"/>
</dbReference>
<dbReference type="SMART" id="SM00753">
    <property type="entry name" value="PAM"/>
    <property type="match status" value="1"/>
</dbReference>